<accession>A0A8D2JH14</accession>
<sequence length="51" mass="5071">RQLSPSMVQPPADIGPPPYEPPSQPGFIPPAMPADGSVPYVAPGATSAAAS</sequence>
<evidence type="ECO:0000313" key="2">
    <source>
        <dbReference type="Ensembl" id="ENSVKKP00000011689.1"/>
    </source>
</evidence>
<protein>
    <submittedName>
        <fullName evidence="2">Uncharacterized protein</fullName>
    </submittedName>
</protein>
<reference evidence="2" key="1">
    <citation type="submission" date="2025-08" db="UniProtKB">
        <authorList>
            <consortium name="Ensembl"/>
        </authorList>
    </citation>
    <scope>IDENTIFICATION</scope>
</reference>
<feature type="compositionally biased region" description="Pro residues" evidence="1">
    <location>
        <begin position="13"/>
        <end position="32"/>
    </location>
</feature>
<reference evidence="2" key="2">
    <citation type="submission" date="2025-09" db="UniProtKB">
        <authorList>
            <consortium name="Ensembl"/>
        </authorList>
    </citation>
    <scope>IDENTIFICATION</scope>
</reference>
<evidence type="ECO:0000313" key="3">
    <source>
        <dbReference type="Proteomes" id="UP000694545"/>
    </source>
</evidence>
<proteinExistence type="predicted"/>
<dbReference type="Ensembl" id="ENSVKKT00000011968.1">
    <property type="protein sequence ID" value="ENSVKKP00000011689.1"/>
    <property type="gene ID" value="ENSVKKG00000008136.1"/>
</dbReference>
<keyword evidence="3" id="KW-1185">Reference proteome</keyword>
<evidence type="ECO:0000256" key="1">
    <source>
        <dbReference type="SAM" id="MobiDB-lite"/>
    </source>
</evidence>
<organism evidence="2 3">
    <name type="scientific">Varanus komodoensis</name>
    <name type="common">Komodo dragon</name>
    <dbReference type="NCBI Taxonomy" id="61221"/>
    <lineage>
        <taxon>Eukaryota</taxon>
        <taxon>Metazoa</taxon>
        <taxon>Chordata</taxon>
        <taxon>Craniata</taxon>
        <taxon>Vertebrata</taxon>
        <taxon>Euteleostomi</taxon>
        <taxon>Lepidosauria</taxon>
        <taxon>Squamata</taxon>
        <taxon>Bifurcata</taxon>
        <taxon>Unidentata</taxon>
        <taxon>Episquamata</taxon>
        <taxon>Toxicofera</taxon>
        <taxon>Anguimorpha</taxon>
        <taxon>Paleoanguimorpha</taxon>
        <taxon>Varanoidea</taxon>
        <taxon>Varanidae</taxon>
        <taxon>Varanus</taxon>
    </lineage>
</organism>
<dbReference type="Proteomes" id="UP000694545">
    <property type="component" value="Unplaced"/>
</dbReference>
<feature type="region of interest" description="Disordered" evidence="1">
    <location>
        <begin position="1"/>
        <end position="32"/>
    </location>
</feature>
<name>A0A8D2JH14_VARKO</name>
<dbReference type="AlphaFoldDB" id="A0A8D2JH14"/>